<feature type="transmembrane region" description="Helical" evidence="1">
    <location>
        <begin position="386"/>
        <end position="404"/>
    </location>
</feature>
<keyword evidence="4" id="KW-1185">Reference proteome</keyword>
<feature type="transmembrane region" description="Helical" evidence="1">
    <location>
        <begin position="21"/>
        <end position="40"/>
    </location>
</feature>
<feature type="transmembrane region" description="Helical" evidence="1">
    <location>
        <begin position="315"/>
        <end position="341"/>
    </location>
</feature>
<evidence type="ECO:0000313" key="3">
    <source>
        <dbReference type="EMBL" id="SDF45786.1"/>
    </source>
</evidence>
<dbReference type="EMBL" id="FNBU01000011">
    <property type="protein sequence ID" value="SDF45786.1"/>
    <property type="molecule type" value="Genomic_DNA"/>
</dbReference>
<dbReference type="PANTHER" id="PTHR35342:SF5">
    <property type="entry name" value="TRICARBOXYLIC TRANSPORT PROTEIN"/>
    <property type="match status" value="1"/>
</dbReference>
<sequence>MDSTLSMFLAGLQLACQPENLLAVAVGCIVGTMIGVLPGVGPVSAVALLVPLSFGLPPATALIMMAGVYYGAMYGGSTTSILLNAPGESASVVTCIDGHKLALKGRAGSALGVAAIGSFIAGTLGVIVLMFLAPPLSQLAIAFQPPEYFALMVLALVASTSLGEGSLVKALISMCVGLAIGTIGQDVQTGTLRFTFGSSELVDGIDFLVAALGLFALSEVLSESVEPHALAKRIPFKSPYPTWQDLKRSFGAMLRGSGLGIFFGLLPGAGLITSPFVSYSVEKQLSKHPEEFGEGAIEGVAGPESANNGAAAAGFVPLLTLGLPGSATMALLLGIFMMWGIQPGPLLIPQHPEMFWSLVASMYVGNVMLLILNLPMVPLFAKIIDIPKPLLLPMILVFAFIGVYSVNSSTFDLWLVLAFGVMGFLMRLYRFPAAPLVMSLVLGPLMEKALRQGLTMSNGNPLIFFERPIALGVFILAAIFLCIPLVKARRRAKAAAAG</sequence>
<dbReference type="RefSeq" id="WP_093689868.1">
    <property type="nucleotide sequence ID" value="NZ_FNBU01000011.1"/>
</dbReference>
<keyword evidence="1" id="KW-1133">Transmembrane helix</keyword>
<dbReference type="OrthoDB" id="9781349at2"/>
<feature type="transmembrane region" description="Helical" evidence="1">
    <location>
        <begin position="139"/>
        <end position="159"/>
    </location>
</feature>
<dbReference type="STRING" id="1123285.SAMN05660235_01666"/>
<dbReference type="Pfam" id="PF01970">
    <property type="entry name" value="TctA"/>
    <property type="match status" value="1"/>
</dbReference>
<evidence type="ECO:0000259" key="2">
    <source>
        <dbReference type="Pfam" id="PF01970"/>
    </source>
</evidence>
<name>A0A1G7L8T4_9FIRM</name>
<protein>
    <submittedName>
        <fullName evidence="3">Putative tricarboxylic transport membrane protein</fullName>
    </submittedName>
</protein>
<dbReference type="Proteomes" id="UP000243333">
    <property type="component" value="Unassembled WGS sequence"/>
</dbReference>
<accession>A0A1G7L8T4</accession>
<feature type="domain" description="DUF112" evidence="2">
    <location>
        <begin position="21"/>
        <end position="437"/>
    </location>
</feature>
<proteinExistence type="predicted"/>
<evidence type="ECO:0000256" key="1">
    <source>
        <dbReference type="SAM" id="Phobius"/>
    </source>
</evidence>
<feature type="transmembrane region" description="Helical" evidence="1">
    <location>
        <begin position="411"/>
        <end position="429"/>
    </location>
</feature>
<dbReference type="AlphaFoldDB" id="A0A1G7L8T4"/>
<gene>
    <name evidence="3" type="ORF">SAMN05660235_01666</name>
</gene>
<evidence type="ECO:0000313" key="4">
    <source>
        <dbReference type="Proteomes" id="UP000243333"/>
    </source>
</evidence>
<dbReference type="PANTHER" id="PTHR35342">
    <property type="entry name" value="TRICARBOXYLIC TRANSPORT PROTEIN"/>
    <property type="match status" value="1"/>
</dbReference>
<reference evidence="4" key="1">
    <citation type="submission" date="2016-10" db="EMBL/GenBank/DDBJ databases">
        <authorList>
            <person name="Varghese N."/>
            <person name="Submissions S."/>
        </authorList>
    </citation>
    <scope>NUCLEOTIDE SEQUENCE [LARGE SCALE GENOMIC DNA]</scope>
    <source>
        <strain evidence="4">DSM 23256</strain>
    </source>
</reference>
<feature type="transmembrane region" description="Helical" evidence="1">
    <location>
        <begin position="469"/>
        <end position="486"/>
    </location>
</feature>
<keyword evidence="1" id="KW-0472">Membrane</keyword>
<feature type="transmembrane region" description="Helical" evidence="1">
    <location>
        <begin position="46"/>
        <end position="72"/>
    </location>
</feature>
<keyword evidence="1" id="KW-0812">Transmembrane</keyword>
<feature type="transmembrane region" description="Helical" evidence="1">
    <location>
        <begin position="257"/>
        <end position="277"/>
    </location>
</feature>
<feature type="transmembrane region" description="Helical" evidence="1">
    <location>
        <begin position="110"/>
        <end position="133"/>
    </location>
</feature>
<organism evidence="3 4">
    <name type="scientific">Sporolituus thermophilus DSM 23256</name>
    <dbReference type="NCBI Taxonomy" id="1123285"/>
    <lineage>
        <taxon>Bacteria</taxon>
        <taxon>Bacillati</taxon>
        <taxon>Bacillota</taxon>
        <taxon>Negativicutes</taxon>
        <taxon>Selenomonadales</taxon>
        <taxon>Sporomusaceae</taxon>
        <taxon>Sporolituus</taxon>
    </lineage>
</organism>
<feature type="transmembrane region" description="Helical" evidence="1">
    <location>
        <begin position="353"/>
        <end position="374"/>
    </location>
</feature>
<dbReference type="InterPro" id="IPR002823">
    <property type="entry name" value="DUF112_TM"/>
</dbReference>